<sequence length="30" mass="3500">MVVLIVRCFVSFSAWLAIMFLLQERDISVL</sequence>
<keyword evidence="1" id="KW-0812">Transmembrane</keyword>
<protein>
    <submittedName>
        <fullName evidence="2">Uncharacterized protein</fullName>
    </submittedName>
</protein>
<reference evidence="2" key="1">
    <citation type="submission" date="2014-09" db="EMBL/GenBank/DDBJ databases">
        <authorList>
            <person name="Magalhaes I.L.F."/>
            <person name="Oliveira U."/>
            <person name="Santos F.R."/>
            <person name="Vidigal T.H.D.A."/>
            <person name="Brescovit A.D."/>
            <person name="Santos A.J."/>
        </authorList>
    </citation>
    <scope>NUCLEOTIDE SEQUENCE</scope>
    <source>
        <tissue evidence="2">Shoot tissue taken approximately 20 cm above the soil surface</tissue>
    </source>
</reference>
<evidence type="ECO:0000256" key="1">
    <source>
        <dbReference type="SAM" id="Phobius"/>
    </source>
</evidence>
<organism evidence="2">
    <name type="scientific">Arundo donax</name>
    <name type="common">Giant reed</name>
    <name type="synonym">Donax arundinaceus</name>
    <dbReference type="NCBI Taxonomy" id="35708"/>
    <lineage>
        <taxon>Eukaryota</taxon>
        <taxon>Viridiplantae</taxon>
        <taxon>Streptophyta</taxon>
        <taxon>Embryophyta</taxon>
        <taxon>Tracheophyta</taxon>
        <taxon>Spermatophyta</taxon>
        <taxon>Magnoliopsida</taxon>
        <taxon>Liliopsida</taxon>
        <taxon>Poales</taxon>
        <taxon>Poaceae</taxon>
        <taxon>PACMAD clade</taxon>
        <taxon>Arundinoideae</taxon>
        <taxon>Arundineae</taxon>
        <taxon>Arundo</taxon>
    </lineage>
</organism>
<dbReference type="EMBL" id="GBRH01270736">
    <property type="protein sequence ID" value="JAD27159.1"/>
    <property type="molecule type" value="Transcribed_RNA"/>
</dbReference>
<evidence type="ECO:0000313" key="2">
    <source>
        <dbReference type="EMBL" id="JAD27159.1"/>
    </source>
</evidence>
<name>A0A0A8YLR6_ARUDO</name>
<proteinExistence type="predicted"/>
<keyword evidence="1" id="KW-0472">Membrane</keyword>
<accession>A0A0A8YLR6</accession>
<reference evidence="2" key="2">
    <citation type="journal article" date="2015" name="Data Brief">
        <title>Shoot transcriptome of the giant reed, Arundo donax.</title>
        <authorList>
            <person name="Barrero R.A."/>
            <person name="Guerrero F.D."/>
            <person name="Moolhuijzen P."/>
            <person name="Goolsby J.A."/>
            <person name="Tidwell J."/>
            <person name="Bellgard S.E."/>
            <person name="Bellgard M.I."/>
        </authorList>
    </citation>
    <scope>NUCLEOTIDE SEQUENCE</scope>
    <source>
        <tissue evidence="2">Shoot tissue taken approximately 20 cm above the soil surface</tissue>
    </source>
</reference>
<dbReference type="AlphaFoldDB" id="A0A0A8YLR6"/>
<keyword evidence="1" id="KW-1133">Transmembrane helix</keyword>
<feature type="transmembrane region" description="Helical" evidence="1">
    <location>
        <begin position="5"/>
        <end position="22"/>
    </location>
</feature>